<keyword evidence="3" id="KW-1185">Reference proteome</keyword>
<evidence type="ECO:0000313" key="4">
    <source>
        <dbReference type="WBParaSite" id="GPUH_0002180401-mRNA-1"/>
    </source>
</evidence>
<dbReference type="Pfam" id="PF08540">
    <property type="entry name" value="HMG_CoA_synt_C"/>
    <property type="match status" value="1"/>
</dbReference>
<accession>A0A183ELD6</accession>
<proteinExistence type="predicted"/>
<dbReference type="WBParaSite" id="GPUH_0002180401-mRNA-1">
    <property type="protein sequence ID" value="GPUH_0002180401-mRNA-1"/>
    <property type="gene ID" value="GPUH_0002180401"/>
</dbReference>
<gene>
    <name evidence="2" type="ORF">GPUH_LOCUS21777</name>
</gene>
<dbReference type="Proteomes" id="UP000271098">
    <property type="component" value="Unassembled WGS sequence"/>
</dbReference>
<evidence type="ECO:0000313" key="3">
    <source>
        <dbReference type="Proteomes" id="UP000271098"/>
    </source>
</evidence>
<evidence type="ECO:0000313" key="2">
    <source>
        <dbReference type="EMBL" id="VDN38903.1"/>
    </source>
</evidence>
<dbReference type="GO" id="GO:0006084">
    <property type="term" value="P:acetyl-CoA metabolic process"/>
    <property type="evidence" value="ECO:0007669"/>
    <property type="project" value="InterPro"/>
</dbReference>
<sequence length="97" mass="11267">MFSARISLNENESDAVHQFELMAKSANRAAASLELRLCTTPKRYNEILALREKLLSSQVPYKPQAARSILEDEFSLFPGTFYLDIIDEKYRRYYLQA</sequence>
<dbReference type="GO" id="GO:0010142">
    <property type="term" value="P:farnesyl diphosphate biosynthetic process, mevalonate pathway"/>
    <property type="evidence" value="ECO:0007669"/>
    <property type="project" value="InterPro"/>
</dbReference>
<dbReference type="InterPro" id="IPR016039">
    <property type="entry name" value="Thiolase-like"/>
</dbReference>
<evidence type="ECO:0000259" key="1">
    <source>
        <dbReference type="Pfam" id="PF08540"/>
    </source>
</evidence>
<reference evidence="4" key="1">
    <citation type="submission" date="2016-06" db="UniProtKB">
        <authorList>
            <consortium name="WormBaseParasite"/>
        </authorList>
    </citation>
    <scope>IDENTIFICATION</scope>
</reference>
<dbReference type="AlphaFoldDB" id="A0A183ELD6"/>
<name>A0A183ELD6_9BILA</name>
<dbReference type="GO" id="GO:0004421">
    <property type="term" value="F:hydroxymethylglutaryl-CoA synthase activity"/>
    <property type="evidence" value="ECO:0007669"/>
    <property type="project" value="InterPro"/>
</dbReference>
<feature type="domain" description="Hydroxymethylglutaryl-coenzyme A synthase C-terminal" evidence="1">
    <location>
        <begin position="1"/>
        <end position="94"/>
    </location>
</feature>
<protein>
    <submittedName>
        <fullName evidence="4">HMG_CoA_synt_C domain-containing protein</fullName>
    </submittedName>
</protein>
<dbReference type="EMBL" id="UYRT01093448">
    <property type="protein sequence ID" value="VDN38903.1"/>
    <property type="molecule type" value="Genomic_DNA"/>
</dbReference>
<reference evidence="2 3" key="2">
    <citation type="submission" date="2018-11" db="EMBL/GenBank/DDBJ databases">
        <authorList>
            <consortium name="Pathogen Informatics"/>
        </authorList>
    </citation>
    <scope>NUCLEOTIDE SEQUENCE [LARGE SCALE GENOMIC DNA]</scope>
</reference>
<organism evidence="4">
    <name type="scientific">Gongylonema pulchrum</name>
    <dbReference type="NCBI Taxonomy" id="637853"/>
    <lineage>
        <taxon>Eukaryota</taxon>
        <taxon>Metazoa</taxon>
        <taxon>Ecdysozoa</taxon>
        <taxon>Nematoda</taxon>
        <taxon>Chromadorea</taxon>
        <taxon>Rhabditida</taxon>
        <taxon>Spirurina</taxon>
        <taxon>Spiruromorpha</taxon>
        <taxon>Spiruroidea</taxon>
        <taxon>Gongylonematidae</taxon>
        <taxon>Gongylonema</taxon>
    </lineage>
</organism>
<dbReference type="Gene3D" id="3.40.47.10">
    <property type="match status" value="1"/>
</dbReference>
<dbReference type="InterPro" id="IPR013746">
    <property type="entry name" value="HMG_CoA_synt_C_dom"/>
</dbReference>
<dbReference type="OrthoDB" id="1269963at2759"/>